<dbReference type="PANTHER" id="PTHR40074:SF2">
    <property type="entry name" value="O-ACETYLTRANSFERASE WECH"/>
    <property type="match status" value="1"/>
</dbReference>
<dbReference type="PANTHER" id="PTHR40074">
    <property type="entry name" value="O-ACETYLTRANSFERASE WECH"/>
    <property type="match status" value="1"/>
</dbReference>
<evidence type="ECO:0000256" key="3">
    <source>
        <dbReference type="ARBA" id="ARBA00022475"/>
    </source>
</evidence>
<keyword evidence="5 7" id="KW-1133">Transmembrane helix</keyword>
<keyword evidence="4 7" id="KW-0812">Transmembrane</keyword>
<evidence type="ECO:0000256" key="1">
    <source>
        <dbReference type="ARBA" id="ARBA00004651"/>
    </source>
</evidence>
<feature type="transmembrane region" description="Helical" evidence="7">
    <location>
        <begin position="115"/>
        <end position="139"/>
    </location>
</feature>
<proteinExistence type="inferred from homology"/>
<evidence type="ECO:0000313" key="9">
    <source>
        <dbReference type="EMBL" id="HJG31502.1"/>
    </source>
</evidence>
<evidence type="ECO:0000256" key="4">
    <source>
        <dbReference type="ARBA" id="ARBA00022692"/>
    </source>
</evidence>
<reference evidence="9" key="2">
    <citation type="submission" date="2021-09" db="EMBL/GenBank/DDBJ databases">
        <authorList>
            <person name="Gilroy R."/>
        </authorList>
    </citation>
    <scope>NUCLEOTIDE SEQUENCE</scope>
    <source>
        <strain evidence="9">ChiGjej2B2-7701</strain>
    </source>
</reference>
<feature type="transmembrane region" description="Helical" evidence="7">
    <location>
        <begin position="274"/>
        <end position="299"/>
    </location>
</feature>
<dbReference type="EMBL" id="DYVF01000052">
    <property type="protein sequence ID" value="HJG31502.1"/>
    <property type="molecule type" value="Genomic_DNA"/>
</dbReference>
<accession>A0A921IR11</accession>
<gene>
    <name evidence="9" type="ORF">K8U80_08940</name>
</gene>
<dbReference type="GO" id="GO:0016413">
    <property type="term" value="F:O-acetyltransferase activity"/>
    <property type="evidence" value="ECO:0007669"/>
    <property type="project" value="TreeGrafter"/>
</dbReference>
<organism evidence="9 10">
    <name type="scientific">Collinsella ihumii</name>
    <dbReference type="NCBI Taxonomy" id="1720204"/>
    <lineage>
        <taxon>Bacteria</taxon>
        <taxon>Bacillati</taxon>
        <taxon>Actinomycetota</taxon>
        <taxon>Coriobacteriia</taxon>
        <taxon>Coriobacteriales</taxon>
        <taxon>Coriobacteriaceae</taxon>
        <taxon>Collinsella</taxon>
    </lineage>
</organism>
<evidence type="ECO:0000259" key="8">
    <source>
        <dbReference type="Pfam" id="PF01757"/>
    </source>
</evidence>
<keyword evidence="6 7" id="KW-0472">Membrane</keyword>
<evidence type="ECO:0000256" key="7">
    <source>
        <dbReference type="SAM" id="Phobius"/>
    </source>
</evidence>
<keyword evidence="9" id="KW-0012">Acyltransferase</keyword>
<dbReference type="Pfam" id="PF01757">
    <property type="entry name" value="Acyl_transf_3"/>
    <property type="match status" value="1"/>
</dbReference>
<evidence type="ECO:0000256" key="6">
    <source>
        <dbReference type="ARBA" id="ARBA00023136"/>
    </source>
</evidence>
<evidence type="ECO:0000256" key="5">
    <source>
        <dbReference type="ARBA" id="ARBA00022989"/>
    </source>
</evidence>
<sequence length="394" mass="41785">MMAHKAPRNVRIESLRLFAIVAIAVFHTFQPLFSQATDWALAGDEGARSAAAAAGDIAAIVAASPVSVGALGFINLFGAFGNCVFFMISGYFLIPRCAQASRDEGYWRIQGAKTLRRAGVILISVALYALLALAIGRFITPLPGISLHETGWLLGGLEFIWVYLAVMVVSPLIGWVWERCRARTPAALTLVVLIYLVNAYIAFISPGDAERGLLEWRKLMSAVSYFAAFLVGGLIARRALHPATGRRARVAALAAFAGALCVEIALSVAGHVDILVATSFKSTSAISCALAAISLVACAQPARSDASRRNALIRSAASSILGFYILQSMLYSLWRGGMDLLLADAAQSIGAQDTVLCICAVLGAGLIGSLLVVAGFLAIDHVVRKPLLRALRLE</sequence>
<reference evidence="9" key="1">
    <citation type="journal article" date="2021" name="PeerJ">
        <title>Extensive microbial diversity within the chicken gut microbiome revealed by metagenomics and culture.</title>
        <authorList>
            <person name="Gilroy R."/>
            <person name="Ravi A."/>
            <person name="Getino M."/>
            <person name="Pursley I."/>
            <person name="Horton D.L."/>
            <person name="Alikhan N.F."/>
            <person name="Baker D."/>
            <person name="Gharbi K."/>
            <person name="Hall N."/>
            <person name="Watson M."/>
            <person name="Adriaenssens E.M."/>
            <person name="Foster-Nyarko E."/>
            <person name="Jarju S."/>
            <person name="Secka A."/>
            <person name="Antonio M."/>
            <person name="Oren A."/>
            <person name="Chaudhuri R.R."/>
            <person name="La Ragione R."/>
            <person name="Hildebrand F."/>
            <person name="Pallen M.J."/>
        </authorList>
    </citation>
    <scope>NUCLEOTIDE SEQUENCE</scope>
    <source>
        <strain evidence="9">ChiGjej2B2-7701</strain>
    </source>
</reference>
<feature type="transmembrane region" description="Helical" evidence="7">
    <location>
        <begin position="354"/>
        <end position="379"/>
    </location>
</feature>
<dbReference type="Proteomes" id="UP000746751">
    <property type="component" value="Unassembled WGS sequence"/>
</dbReference>
<name>A0A921IR11_9ACTN</name>
<evidence type="ECO:0000256" key="2">
    <source>
        <dbReference type="ARBA" id="ARBA00007400"/>
    </source>
</evidence>
<feature type="transmembrane region" description="Helical" evidence="7">
    <location>
        <begin position="311"/>
        <end position="334"/>
    </location>
</feature>
<protein>
    <submittedName>
        <fullName evidence="9">Acyltransferase</fullName>
    </submittedName>
</protein>
<keyword evidence="3" id="KW-1003">Cell membrane</keyword>
<comment type="subcellular location">
    <subcellularLocation>
        <location evidence="1">Cell membrane</location>
        <topology evidence="1">Multi-pass membrane protein</topology>
    </subcellularLocation>
</comment>
<comment type="caution">
    <text evidence="9">The sequence shown here is derived from an EMBL/GenBank/DDBJ whole genome shotgun (WGS) entry which is preliminary data.</text>
</comment>
<feature type="domain" description="Acyltransferase 3" evidence="8">
    <location>
        <begin position="10"/>
        <end position="372"/>
    </location>
</feature>
<feature type="transmembrane region" description="Helical" evidence="7">
    <location>
        <begin position="184"/>
        <end position="204"/>
    </location>
</feature>
<dbReference type="GO" id="GO:0005886">
    <property type="term" value="C:plasma membrane"/>
    <property type="evidence" value="ECO:0007669"/>
    <property type="project" value="UniProtKB-SubCell"/>
</dbReference>
<dbReference type="GO" id="GO:0009246">
    <property type="term" value="P:enterobacterial common antigen biosynthetic process"/>
    <property type="evidence" value="ECO:0007669"/>
    <property type="project" value="TreeGrafter"/>
</dbReference>
<keyword evidence="9" id="KW-0808">Transferase</keyword>
<comment type="similarity">
    <text evidence="2">Belongs to the acyltransferase 3 family.</text>
</comment>
<dbReference type="AlphaFoldDB" id="A0A921IR11"/>
<feature type="transmembrane region" description="Helical" evidence="7">
    <location>
        <begin position="216"/>
        <end position="236"/>
    </location>
</feature>
<evidence type="ECO:0000313" key="10">
    <source>
        <dbReference type="Proteomes" id="UP000746751"/>
    </source>
</evidence>
<feature type="transmembrane region" description="Helical" evidence="7">
    <location>
        <begin position="159"/>
        <end position="177"/>
    </location>
</feature>
<feature type="transmembrane region" description="Helical" evidence="7">
    <location>
        <begin position="73"/>
        <end position="94"/>
    </location>
</feature>
<feature type="transmembrane region" description="Helical" evidence="7">
    <location>
        <begin position="248"/>
        <end position="268"/>
    </location>
</feature>
<dbReference type="InterPro" id="IPR002656">
    <property type="entry name" value="Acyl_transf_3_dom"/>
</dbReference>